<evidence type="ECO:0000313" key="2">
    <source>
        <dbReference type="Proteomes" id="UP001075354"/>
    </source>
</evidence>
<reference evidence="1" key="1">
    <citation type="submission" date="2022-12" db="EMBL/GenBank/DDBJ databases">
        <title>Chromosome-level genome assembly of the bean flower thrips Megalurothrips usitatus.</title>
        <authorList>
            <person name="Ma L."/>
            <person name="Liu Q."/>
            <person name="Li H."/>
            <person name="Cai W."/>
        </authorList>
    </citation>
    <scope>NUCLEOTIDE SEQUENCE</scope>
    <source>
        <strain evidence="1">Cailab_2022a</strain>
    </source>
</reference>
<comment type="caution">
    <text evidence="1">The sequence shown here is derived from an EMBL/GenBank/DDBJ whole genome shotgun (WGS) entry which is preliminary data.</text>
</comment>
<keyword evidence="2" id="KW-1185">Reference proteome</keyword>
<protein>
    <submittedName>
        <fullName evidence="1">Uncharacterized protein</fullName>
    </submittedName>
</protein>
<sequence>MSCIILARFDESFGVVIKRCTEFARTLFRVHRRSHGNLRLPMMSPIFAFVGMLGSGTGLRWEVVSQTRQLPPDTLKGGFYNMAGRDFPVHVGRVAFGNAIVPARIWLSGGYYYLLVTWKGVLKNYSVFEDTPTDGEPLGPDDYRLPVRSAVIDDL</sequence>
<proteinExistence type="predicted"/>
<gene>
    <name evidence="1" type="ORF">ONE63_005134</name>
</gene>
<dbReference type="Proteomes" id="UP001075354">
    <property type="component" value="Chromosome 2"/>
</dbReference>
<organism evidence="1 2">
    <name type="scientific">Megalurothrips usitatus</name>
    <name type="common">bean blossom thrips</name>
    <dbReference type="NCBI Taxonomy" id="439358"/>
    <lineage>
        <taxon>Eukaryota</taxon>
        <taxon>Metazoa</taxon>
        <taxon>Ecdysozoa</taxon>
        <taxon>Arthropoda</taxon>
        <taxon>Hexapoda</taxon>
        <taxon>Insecta</taxon>
        <taxon>Pterygota</taxon>
        <taxon>Neoptera</taxon>
        <taxon>Paraneoptera</taxon>
        <taxon>Thysanoptera</taxon>
        <taxon>Terebrantia</taxon>
        <taxon>Thripoidea</taxon>
        <taxon>Thripidae</taxon>
        <taxon>Megalurothrips</taxon>
    </lineage>
</organism>
<dbReference type="AlphaFoldDB" id="A0AAV7XX06"/>
<name>A0AAV7XX06_9NEOP</name>
<accession>A0AAV7XX06</accession>
<evidence type="ECO:0000313" key="1">
    <source>
        <dbReference type="EMBL" id="KAJ1530207.1"/>
    </source>
</evidence>
<dbReference type="EMBL" id="JAPTSV010000002">
    <property type="protein sequence ID" value="KAJ1530207.1"/>
    <property type="molecule type" value="Genomic_DNA"/>
</dbReference>